<dbReference type="RefSeq" id="WP_096467477.1">
    <property type="nucleotide sequence ID" value="NZ_AP017312.1"/>
</dbReference>
<evidence type="ECO:0000256" key="3">
    <source>
        <dbReference type="ARBA" id="ARBA00022692"/>
    </source>
</evidence>
<dbReference type="AlphaFoldDB" id="A0A0U5BFR0"/>
<dbReference type="GO" id="GO:0071555">
    <property type="term" value="P:cell wall organization"/>
    <property type="evidence" value="ECO:0007669"/>
    <property type="project" value="InterPro"/>
</dbReference>
<reference evidence="6 7" key="1">
    <citation type="submission" date="2015-12" db="EMBL/GenBank/DDBJ databases">
        <title>Genome sequence of Aneurinibacillus soli.</title>
        <authorList>
            <person name="Lee J.S."/>
            <person name="Lee K.C."/>
            <person name="Kim K.K."/>
            <person name="Lee B.W."/>
        </authorList>
    </citation>
    <scope>NUCLEOTIDE SEQUENCE [LARGE SCALE GENOMIC DNA]</scope>
    <source>
        <strain evidence="6 7">CB4</strain>
    </source>
</reference>
<dbReference type="KEGG" id="asoc:CB4_04090"/>
<evidence type="ECO:0000256" key="4">
    <source>
        <dbReference type="ARBA" id="ARBA00022989"/>
    </source>
</evidence>
<keyword evidence="5" id="KW-0472">Membrane</keyword>
<dbReference type="GO" id="GO:0005886">
    <property type="term" value="C:plasma membrane"/>
    <property type="evidence" value="ECO:0007669"/>
    <property type="project" value="UniProtKB-SubCell"/>
</dbReference>
<dbReference type="GO" id="GO:0043709">
    <property type="term" value="P:cell adhesion involved in single-species biofilm formation"/>
    <property type="evidence" value="ECO:0007669"/>
    <property type="project" value="TreeGrafter"/>
</dbReference>
<keyword evidence="3" id="KW-0812">Transmembrane</keyword>
<keyword evidence="6" id="KW-0548">Nucleotidyltransferase</keyword>
<gene>
    <name evidence="6" type="primary">ydaM_2</name>
    <name evidence="6" type="ORF">CB4_04090</name>
</gene>
<accession>A0A0U5BFR0</accession>
<name>A0A0U5BFR0_9BACL</name>
<dbReference type="PROSITE" id="PS50887">
    <property type="entry name" value="GGDEF"/>
    <property type="match status" value="1"/>
</dbReference>
<dbReference type="Proteomes" id="UP000217696">
    <property type="component" value="Chromosome"/>
</dbReference>
<dbReference type="GO" id="GO:0052621">
    <property type="term" value="F:diguanylate cyclase activity"/>
    <property type="evidence" value="ECO:0007669"/>
    <property type="project" value="UniProtKB-EC"/>
</dbReference>
<dbReference type="SMART" id="SM00267">
    <property type="entry name" value="GGDEF"/>
    <property type="match status" value="1"/>
</dbReference>
<evidence type="ECO:0000256" key="2">
    <source>
        <dbReference type="ARBA" id="ARBA00022475"/>
    </source>
</evidence>
<dbReference type="GO" id="GO:1902201">
    <property type="term" value="P:negative regulation of bacterial-type flagellum-dependent cell motility"/>
    <property type="evidence" value="ECO:0007669"/>
    <property type="project" value="TreeGrafter"/>
</dbReference>
<keyword evidence="6" id="KW-0808">Transferase</keyword>
<evidence type="ECO:0000256" key="5">
    <source>
        <dbReference type="ARBA" id="ARBA00023136"/>
    </source>
</evidence>
<proteinExistence type="predicted"/>
<dbReference type="InterPro" id="IPR029787">
    <property type="entry name" value="Nucleotide_cyclase"/>
</dbReference>
<dbReference type="EC" id="2.7.7.65" evidence="6"/>
<dbReference type="PANTHER" id="PTHR45138:SF9">
    <property type="entry name" value="DIGUANYLATE CYCLASE DGCM-RELATED"/>
    <property type="match status" value="1"/>
</dbReference>
<keyword evidence="4" id="KW-1133">Transmembrane helix</keyword>
<dbReference type="NCBIfam" id="TIGR00254">
    <property type="entry name" value="GGDEF"/>
    <property type="match status" value="1"/>
</dbReference>
<dbReference type="SUPFAM" id="SSF55073">
    <property type="entry name" value="Nucleotide cyclase"/>
    <property type="match status" value="1"/>
</dbReference>
<dbReference type="Gene3D" id="3.30.70.270">
    <property type="match status" value="1"/>
</dbReference>
<dbReference type="InterPro" id="IPR043128">
    <property type="entry name" value="Rev_trsase/Diguanyl_cyclase"/>
</dbReference>
<sequence length="364" mass="41751">MIQSVLSNIAVILIMHACLNFMVTFLKDKVSKGVFYSLVVFIISFTSISMFYLPIEYKGYRLDLRVIPLGFAALFIGWREVLPALAIVCMWRWGMGGAGAVPGIVFGLLLPTIFVLLFYIGNTTKVQLFKVWALFSVMWLISDLPIIIWIPNGWEVFMMIAPFRYISLMSSAVILYLFVIWSTRQIELQHKLKFFAEHDPLTEMYNLRKFFDLLEVEYKKKKTVNYLALVDLDYFKKINDTYGHLTGDRVLQKMAKVFLQTCKTINSEGQRAFVARYGGEEFILYVSCTSVEYLESCLEHIREAVAAAEFWAEDGSRIPSVTLSIGCAELTSIENVQQTLLYADQSLYEVKNSGRNGVKIYKEE</sequence>
<evidence type="ECO:0000313" key="6">
    <source>
        <dbReference type="EMBL" id="BAU29836.1"/>
    </source>
</evidence>
<dbReference type="InterPro" id="IPR000160">
    <property type="entry name" value="GGDEF_dom"/>
</dbReference>
<evidence type="ECO:0000256" key="1">
    <source>
        <dbReference type="ARBA" id="ARBA00004651"/>
    </source>
</evidence>
<dbReference type="EMBL" id="AP017312">
    <property type="protein sequence ID" value="BAU29836.1"/>
    <property type="molecule type" value="Genomic_DNA"/>
</dbReference>
<dbReference type="Pfam" id="PF07694">
    <property type="entry name" value="5TM-5TMR_LYT"/>
    <property type="match status" value="1"/>
</dbReference>
<dbReference type="OrthoDB" id="9759607at2"/>
<dbReference type="InterPro" id="IPR011620">
    <property type="entry name" value="Sig_transdc_His_kinase_LytS_TM"/>
</dbReference>
<dbReference type="GO" id="GO:0000155">
    <property type="term" value="F:phosphorelay sensor kinase activity"/>
    <property type="evidence" value="ECO:0007669"/>
    <property type="project" value="InterPro"/>
</dbReference>
<protein>
    <submittedName>
        <fullName evidence="6">Putative diguanylate cyclase YdaM</fullName>
        <ecNumber evidence="6">2.7.7.65</ecNumber>
    </submittedName>
</protein>
<keyword evidence="2" id="KW-1003">Cell membrane</keyword>
<dbReference type="CDD" id="cd01949">
    <property type="entry name" value="GGDEF"/>
    <property type="match status" value="1"/>
</dbReference>
<evidence type="ECO:0000313" key="7">
    <source>
        <dbReference type="Proteomes" id="UP000217696"/>
    </source>
</evidence>
<keyword evidence="7" id="KW-1185">Reference proteome</keyword>
<dbReference type="PANTHER" id="PTHR45138">
    <property type="entry name" value="REGULATORY COMPONENTS OF SENSORY TRANSDUCTION SYSTEM"/>
    <property type="match status" value="1"/>
</dbReference>
<comment type="subcellular location">
    <subcellularLocation>
        <location evidence="1">Cell membrane</location>
        <topology evidence="1">Multi-pass membrane protein</topology>
    </subcellularLocation>
</comment>
<dbReference type="Pfam" id="PF00990">
    <property type="entry name" value="GGDEF"/>
    <property type="match status" value="1"/>
</dbReference>
<organism evidence="6 7">
    <name type="scientific">Aneurinibacillus soli</name>
    <dbReference type="NCBI Taxonomy" id="1500254"/>
    <lineage>
        <taxon>Bacteria</taxon>
        <taxon>Bacillati</taxon>
        <taxon>Bacillota</taxon>
        <taxon>Bacilli</taxon>
        <taxon>Bacillales</taxon>
        <taxon>Paenibacillaceae</taxon>
        <taxon>Aneurinibacillus group</taxon>
        <taxon>Aneurinibacillus</taxon>
    </lineage>
</organism>
<dbReference type="InterPro" id="IPR050469">
    <property type="entry name" value="Diguanylate_Cyclase"/>
</dbReference>